<reference evidence="3 4" key="1">
    <citation type="submission" date="2020-07" db="EMBL/GenBank/DDBJ databases">
        <title>Sequencing the genomes of 1000 actinobacteria strains.</title>
        <authorList>
            <person name="Klenk H.-P."/>
        </authorList>
    </citation>
    <scope>NUCLEOTIDE SEQUENCE [LARGE SCALE GENOMIC DNA]</scope>
    <source>
        <strain evidence="3 4">DSM 22083</strain>
    </source>
</reference>
<comment type="caution">
    <text evidence="3">The sequence shown here is derived from an EMBL/GenBank/DDBJ whole genome shotgun (WGS) entry which is preliminary data.</text>
</comment>
<keyword evidence="4" id="KW-1185">Reference proteome</keyword>
<dbReference type="AlphaFoldDB" id="A0A7Y9IEW6"/>
<name>A0A7Y9IEW6_9ACTN</name>
<dbReference type="SUPFAM" id="SSF48208">
    <property type="entry name" value="Six-hairpin glycosidases"/>
    <property type="match status" value="1"/>
</dbReference>
<evidence type="ECO:0000259" key="2">
    <source>
        <dbReference type="Pfam" id="PF20736"/>
    </source>
</evidence>
<dbReference type="PANTHER" id="PTHR43465">
    <property type="entry name" value="DUF1680 DOMAIN PROTEIN (AFU_ORTHOLOGUE AFUA_1G08910)"/>
    <property type="match status" value="1"/>
</dbReference>
<evidence type="ECO:0000313" key="3">
    <source>
        <dbReference type="EMBL" id="NYE75656.1"/>
    </source>
</evidence>
<dbReference type="Proteomes" id="UP000569914">
    <property type="component" value="Unassembled WGS sequence"/>
</dbReference>
<proteinExistence type="predicted"/>
<dbReference type="EMBL" id="JACCBU010000001">
    <property type="protein sequence ID" value="NYE75656.1"/>
    <property type="molecule type" value="Genomic_DNA"/>
</dbReference>
<dbReference type="Pfam" id="PF20736">
    <property type="entry name" value="Glyco_hydro127M"/>
    <property type="match status" value="1"/>
</dbReference>
<feature type="domain" description="Non-reducing end beta-L-arabinofuranosidase-like GH127 middle" evidence="2">
    <location>
        <begin position="405"/>
        <end position="496"/>
    </location>
</feature>
<evidence type="ECO:0000259" key="1">
    <source>
        <dbReference type="Pfam" id="PF07944"/>
    </source>
</evidence>
<dbReference type="Pfam" id="PF07944">
    <property type="entry name" value="Beta-AFase-like_GH127_cat"/>
    <property type="match status" value="1"/>
</dbReference>
<organism evidence="3 4">
    <name type="scientific">Microlunatus parietis</name>
    <dbReference type="NCBI Taxonomy" id="682979"/>
    <lineage>
        <taxon>Bacteria</taxon>
        <taxon>Bacillati</taxon>
        <taxon>Actinomycetota</taxon>
        <taxon>Actinomycetes</taxon>
        <taxon>Propionibacteriales</taxon>
        <taxon>Propionibacteriaceae</taxon>
        <taxon>Microlunatus</taxon>
    </lineage>
</organism>
<evidence type="ECO:0000313" key="4">
    <source>
        <dbReference type="Proteomes" id="UP000569914"/>
    </source>
</evidence>
<gene>
    <name evidence="3" type="ORF">BKA15_006985</name>
</gene>
<sequence>MTTPFPEPVEGPSPRPYAFAPLPLGTIRPRGWLLDQLRLQADGLTGHLDEHWADVGPDNAWLGGSGDGWERGPYYLDGLLPLAYLLDDQRLIGKANRWVEATLASQRPDGSFGPYGMETSSGRDQSHDWWQFMIMLKVLTQYAEATGDPRVVPFLERYAEHLERDLPGRPLQSWARARGADLVLSILWLQRQAPDERWPRLAELIMEQTLDWTATLSDFPFRRKVTVWDPRSHGVNVAMGLRAPAIQSLITGDGSELAAVRAGLAALSTYHGQAHGLFSGDEWLSGTHPSQGLELCAVVEYLFSMEQLVSIFGEAEFGDLLELAAFNALPATISADWTSHQYDQQANQISCTVADRPWSNGPDANLFGLEPHFGCCTANLHQGWPKLVSHLWLGDQQGGLVAVGYAPCRVETEVADGARLGLEVTGEYPFRESVGLAVELDRPARFALRLRIPGWCATPALAINGEPVALDRRERGFAVLEREWRDGDRLELSLPMEVEVVRHQEPSVSVRRGPLVYALPIAEDWRPLRTRKRFSDWKVLPASQWQYGLDADAGFEIELAGVRRQPFQATQAPVRLRTRGRLVRNWGLKHNSAAAPPLVCDVEGQDSVPLHLVPYGSARLRITELPYLP</sequence>
<dbReference type="InterPro" id="IPR049174">
    <property type="entry name" value="Beta-AFase-like"/>
</dbReference>
<dbReference type="InterPro" id="IPR012878">
    <property type="entry name" value="Beta-AFase-like_GH127_cat"/>
</dbReference>
<accession>A0A7Y9IEW6</accession>
<dbReference type="RefSeq" id="WP_179758128.1">
    <property type="nucleotide sequence ID" value="NZ_JACCBU010000001.1"/>
</dbReference>
<protein>
    <recommendedName>
        <fullName evidence="5">Beta-L-arabinofuranosidase, GH127</fullName>
    </recommendedName>
</protein>
<evidence type="ECO:0008006" key="5">
    <source>
        <dbReference type="Google" id="ProtNLM"/>
    </source>
</evidence>
<dbReference type="PANTHER" id="PTHR43465:SF2">
    <property type="entry name" value="DUF1680 DOMAIN PROTEIN (AFU_ORTHOLOGUE AFUA_1G08910)"/>
    <property type="match status" value="1"/>
</dbReference>
<feature type="domain" description="Non-reducing end beta-L-arabinofuranosidase-like GH127 catalytic" evidence="1">
    <location>
        <begin position="74"/>
        <end position="387"/>
    </location>
</feature>
<dbReference type="InterPro" id="IPR008928">
    <property type="entry name" value="6-hairpin_glycosidase_sf"/>
</dbReference>
<dbReference type="GO" id="GO:0005975">
    <property type="term" value="P:carbohydrate metabolic process"/>
    <property type="evidence" value="ECO:0007669"/>
    <property type="project" value="InterPro"/>
</dbReference>
<dbReference type="InterPro" id="IPR049046">
    <property type="entry name" value="Beta-AFase-like_GH127_middle"/>
</dbReference>